<evidence type="ECO:0000313" key="1">
    <source>
        <dbReference type="EMBL" id="MFC3265959.1"/>
    </source>
</evidence>
<dbReference type="InterPro" id="IPR050275">
    <property type="entry name" value="PGM_Phosphatase"/>
</dbReference>
<comment type="caution">
    <text evidence="1">The sequence shown here is derived from an EMBL/GenBank/DDBJ whole genome shotgun (WGS) entry which is preliminary data.</text>
</comment>
<reference evidence="2" key="1">
    <citation type="journal article" date="2019" name="Int. J. Syst. Evol. Microbiol.">
        <title>The Global Catalogue of Microorganisms (GCM) 10K type strain sequencing project: providing services to taxonomists for standard genome sequencing and annotation.</title>
        <authorList>
            <consortium name="The Broad Institute Genomics Platform"/>
            <consortium name="The Broad Institute Genome Sequencing Center for Infectious Disease"/>
            <person name="Wu L."/>
            <person name="Ma J."/>
        </authorList>
    </citation>
    <scope>NUCLEOTIDE SEQUENCE [LARGE SCALE GENOMIC DNA]</scope>
    <source>
        <strain evidence="2">CCM 7941</strain>
    </source>
</reference>
<dbReference type="SMART" id="SM00855">
    <property type="entry name" value="PGAM"/>
    <property type="match status" value="1"/>
</dbReference>
<name>A0ABV7LDW3_9HYPH</name>
<dbReference type="SUPFAM" id="SSF53254">
    <property type="entry name" value="Phosphoglycerate mutase-like"/>
    <property type="match status" value="1"/>
</dbReference>
<dbReference type="Gene3D" id="3.40.50.1240">
    <property type="entry name" value="Phosphoglycerate mutase-like"/>
    <property type="match status" value="1"/>
</dbReference>
<gene>
    <name evidence="1" type="ORF">ACFOEX_06295</name>
</gene>
<dbReference type="Proteomes" id="UP001595536">
    <property type="component" value="Unassembled WGS sequence"/>
</dbReference>
<protein>
    <submittedName>
        <fullName evidence="1">Histidine phosphatase family protein</fullName>
    </submittedName>
</protein>
<keyword evidence="2" id="KW-1185">Reference proteome</keyword>
<organism evidence="1 2">
    <name type="scientific">Camelimonas abortus</name>
    <dbReference type="NCBI Taxonomy" id="1017184"/>
    <lineage>
        <taxon>Bacteria</taxon>
        <taxon>Pseudomonadati</taxon>
        <taxon>Pseudomonadota</taxon>
        <taxon>Alphaproteobacteria</taxon>
        <taxon>Hyphomicrobiales</taxon>
        <taxon>Chelatococcaceae</taxon>
        <taxon>Camelimonas</taxon>
    </lineage>
</organism>
<dbReference type="PANTHER" id="PTHR48100">
    <property type="entry name" value="BROAD-SPECIFICITY PHOSPHATASE YOR283W-RELATED"/>
    <property type="match status" value="1"/>
</dbReference>
<proteinExistence type="predicted"/>
<evidence type="ECO:0000313" key="2">
    <source>
        <dbReference type="Proteomes" id="UP001595536"/>
    </source>
</evidence>
<sequence length="193" mass="20037">MERRIFLVRHAPVMGPAGVIHGSGAPADVSDAALAAATRAALLRAAPAATAWCSPALRTRQTAAALGLAATPDPRISEQDFGAWTGRRHADLAVELGEAYAAFWRDAAHNAPPGGESFASQQKRVAAFLAGLPPGDHVAVTHSGAIRAAVATAFGLDLNAALSLVIDPLSVTLLELLPGGWRVGYVNRLALWR</sequence>
<dbReference type="InterPro" id="IPR029033">
    <property type="entry name" value="His_PPase_superfam"/>
</dbReference>
<dbReference type="InterPro" id="IPR013078">
    <property type="entry name" value="His_Pase_superF_clade-1"/>
</dbReference>
<accession>A0ABV7LDW3</accession>
<dbReference type="PANTHER" id="PTHR48100:SF1">
    <property type="entry name" value="HISTIDINE PHOSPHATASE FAMILY PROTEIN-RELATED"/>
    <property type="match status" value="1"/>
</dbReference>
<dbReference type="EMBL" id="JBHRUV010000028">
    <property type="protein sequence ID" value="MFC3265959.1"/>
    <property type="molecule type" value="Genomic_DNA"/>
</dbReference>
<dbReference type="RefSeq" id="WP_376829286.1">
    <property type="nucleotide sequence ID" value="NZ_JBHLWR010000006.1"/>
</dbReference>
<dbReference type="Pfam" id="PF00300">
    <property type="entry name" value="His_Phos_1"/>
    <property type="match status" value="1"/>
</dbReference>